<dbReference type="RefSeq" id="WP_067179626.1">
    <property type="nucleotide sequence ID" value="NZ_CP076394.1"/>
</dbReference>
<keyword evidence="1" id="KW-0812">Transmembrane</keyword>
<keyword evidence="1" id="KW-0472">Membrane</keyword>
<name>A0A239KAT0_9SPHN</name>
<evidence type="ECO:0000313" key="4">
    <source>
        <dbReference type="Proteomes" id="UP000198339"/>
    </source>
</evidence>
<reference evidence="3 4" key="1">
    <citation type="submission" date="2017-06" db="EMBL/GenBank/DDBJ databases">
        <authorList>
            <person name="Kim H.J."/>
            <person name="Triplett B.A."/>
        </authorList>
    </citation>
    <scope>NUCLEOTIDE SEQUENCE [LARGE SCALE GENOMIC DNA]</scope>
    <source>
        <strain evidence="3 4">DS15</strain>
    </source>
</reference>
<dbReference type="NCBIfam" id="NF033537">
    <property type="entry name" value="lasso_biosyn_B2"/>
    <property type="match status" value="1"/>
</dbReference>
<keyword evidence="4" id="KW-1185">Reference proteome</keyword>
<accession>A0A239KAT0</accession>
<protein>
    <submittedName>
        <fullName evidence="3">Transglutaminase-like superfamily protein</fullName>
    </submittedName>
</protein>
<evidence type="ECO:0000259" key="2">
    <source>
        <dbReference type="Pfam" id="PF13471"/>
    </source>
</evidence>
<feature type="transmembrane region" description="Helical" evidence="1">
    <location>
        <begin position="172"/>
        <end position="192"/>
    </location>
</feature>
<dbReference type="EMBL" id="FZPA01000013">
    <property type="protein sequence ID" value="SNT15517.1"/>
    <property type="molecule type" value="Genomic_DNA"/>
</dbReference>
<evidence type="ECO:0000313" key="3">
    <source>
        <dbReference type="EMBL" id="SNT15517.1"/>
    </source>
</evidence>
<dbReference type="InterPro" id="IPR053521">
    <property type="entry name" value="McjB-like"/>
</dbReference>
<evidence type="ECO:0000256" key="1">
    <source>
        <dbReference type="SAM" id="Phobius"/>
    </source>
</evidence>
<gene>
    <name evidence="3" type="ORF">SAMN06295955_11386</name>
</gene>
<dbReference type="AlphaFoldDB" id="A0A239KAT0"/>
<proteinExistence type="predicted"/>
<dbReference type="OrthoDB" id="119963at2"/>
<dbReference type="Pfam" id="PF13471">
    <property type="entry name" value="Transglut_core3"/>
    <property type="match status" value="1"/>
</dbReference>
<sequence>MALALRSGLHYRRFDAEYVFFDLAADRYFLLSGVAANRFGRFVSGRASAADHEHLLASDILAEGSGRAMRDGCNPATVTASLIDAPLADAPLGTAVASVWAQARARRDLRLRSLADIVGAFGDKRFNLSSRDDKVCGEIAAAFLRVRRYAPAIDQCLARGIAMKRMLMRRGCAVSLVFGVTMPFAAHCWVQAGETVLTDPLDIVLHYQPIFAV</sequence>
<organism evidence="3 4">
    <name type="scientific">Sphingopyxis indica</name>
    <dbReference type="NCBI Taxonomy" id="436663"/>
    <lineage>
        <taxon>Bacteria</taxon>
        <taxon>Pseudomonadati</taxon>
        <taxon>Pseudomonadota</taxon>
        <taxon>Alphaproteobacteria</taxon>
        <taxon>Sphingomonadales</taxon>
        <taxon>Sphingomonadaceae</taxon>
        <taxon>Sphingopyxis</taxon>
    </lineage>
</organism>
<dbReference type="Proteomes" id="UP000198339">
    <property type="component" value="Unassembled WGS sequence"/>
</dbReference>
<feature type="domain" description="Microcin J25-processing protein McjB C-terminal" evidence="2">
    <location>
        <begin position="101"/>
        <end position="211"/>
    </location>
</feature>
<dbReference type="InterPro" id="IPR032708">
    <property type="entry name" value="McjB_C"/>
</dbReference>
<keyword evidence="1" id="KW-1133">Transmembrane helix</keyword>